<dbReference type="SUPFAM" id="SSF46689">
    <property type="entry name" value="Homeodomain-like"/>
    <property type="match status" value="1"/>
</dbReference>
<feature type="domain" description="Paired" evidence="9">
    <location>
        <begin position="1"/>
        <end position="78"/>
    </location>
</feature>
<dbReference type="EMBL" id="KZ308144">
    <property type="protein sequence ID" value="KAG8222789.1"/>
    <property type="molecule type" value="Genomic_DNA"/>
</dbReference>
<evidence type="ECO:0000259" key="9">
    <source>
        <dbReference type="PROSITE" id="PS51057"/>
    </source>
</evidence>
<dbReference type="Pfam" id="PF00292">
    <property type="entry name" value="PAX"/>
    <property type="match status" value="1"/>
</dbReference>
<reference evidence="10" key="1">
    <citation type="submission" date="2013-04" db="EMBL/GenBank/DDBJ databases">
        <authorList>
            <person name="Qu J."/>
            <person name="Murali S.C."/>
            <person name="Bandaranaike D."/>
            <person name="Bellair M."/>
            <person name="Blankenburg K."/>
            <person name="Chao H."/>
            <person name="Dinh H."/>
            <person name="Doddapaneni H."/>
            <person name="Downs B."/>
            <person name="Dugan-Rocha S."/>
            <person name="Elkadiri S."/>
            <person name="Gnanaolivu R.D."/>
            <person name="Hernandez B."/>
            <person name="Javaid M."/>
            <person name="Jayaseelan J.C."/>
            <person name="Lee S."/>
            <person name="Li M."/>
            <person name="Ming W."/>
            <person name="Munidasa M."/>
            <person name="Muniz J."/>
            <person name="Nguyen L."/>
            <person name="Ongeri F."/>
            <person name="Osuji N."/>
            <person name="Pu L.-L."/>
            <person name="Puazo M."/>
            <person name="Qu C."/>
            <person name="Quiroz J."/>
            <person name="Raj R."/>
            <person name="Weissenberger G."/>
            <person name="Xin Y."/>
            <person name="Zou X."/>
            <person name="Han Y."/>
            <person name="Richards S."/>
            <person name="Worley K."/>
            <person name="Muzny D."/>
            <person name="Gibbs R."/>
        </authorList>
    </citation>
    <scope>NUCLEOTIDE SEQUENCE</scope>
    <source>
        <strain evidence="10">Sampled in the wild</strain>
    </source>
</reference>
<evidence type="ECO:0000256" key="8">
    <source>
        <dbReference type="SAM" id="MobiDB-lite"/>
    </source>
</evidence>
<feature type="region of interest" description="Disordered" evidence="8">
    <location>
        <begin position="132"/>
        <end position="151"/>
    </location>
</feature>
<keyword evidence="11" id="KW-1185">Reference proteome</keyword>
<dbReference type="InterPro" id="IPR009057">
    <property type="entry name" value="Homeodomain-like_sf"/>
</dbReference>
<dbReference type="GO" id="GO:0005634">
    <property type="term" value="C:nucleus"/>
    <property type="evidence" value="ECO:0007669"/>
    <property type="project" value="UniProtKB-SubCell"/>
</dbReference>
<dbReference type="OrthoDB" id="3225452at2759"/>
<reference evidence="10" key="2">
    <citation type="submission" date="2017-10" db="EMBL/GenBank/DDBJ databases">
        <title>Ladona fulva Genome sequencing and assembly.</title>
        <authorList>
            <person name="Murali S."/>
            <person name="Richards S."/>
            <person name="Bandaranaike D."/>
            <person name="Bellair M."/>
            <person name="Blankenburg K."/>
            <person name="Chao H."/>
            <person name="Dinh H."/>
            <person name="Doddapaneni H."/>
            <person name="Dugan-Rocha S."/>
            <person name="Elkadiri S."/>
            <person name="Gnanaolivu R."/>
            <person name="Hernandez B."/>
            <person name="Skinner E."/>
            <person name="Javaid M."/>
            <person name="Lee S."/>
            <person name="Li M."/>
            <person name="Ming W."/>
            <person name="Munidasa M."/>
            <person name="Muniz J."/>
            <person name="Nguyen L."/>
            <person name="Hughes D."/>
            <person name="Osuji N."/>
            <person name="Pu L.-L."/>
            <person name="Puazo M."/>
            <person name="Qu C."/>
            <person name="Quiroz J."/>
            <person name="Raj R."/>
            <person name="Weissenberger G."/>
            <person name="Xin Y."/>
            <person name="Zou X."/>
            <person name="Han Y."/>
            <person name="Worley K."/>
            <person name="Muzny D."/>
            <person name="Gibbs R."/>
        </authorList>
    </citation>
    <scope>NUCLEOTIDE SEQUENCE</scope>
    <source>
        <strain evidence="10">Sampled in the wild</strain>
    </source>
</reference>
<dbReference type="PROSITE" id="PS51057">
    <property type="entry name" value="PAIRED_2"/>
    <property type="match status" value="1"/>
</dbReference>
<dbReference type="PANTHER" id="PTHR45636:SF43">
    <property type="entry name" value="PAIRED BOX POX-NEURO PROTEIN"/>
    <property type="match status" value="1"/>
</dbReference>
<dbReference type="InterPro" id="IPR001523">
    <property type="entry name" value="Paired_dom"/>
</dbReference>
<evidence type="ECO:0000256" key="2">
    <source>
        <dbReference type="ARBA" id="ARBA00022473"/>
    </source>
</evidence>
<comment type="subcellular location">
    <subcellularLocation>
        <location evidence="1">Nucleus</location>
    </subcellularLocation>
</comment>
<evidence type="ECO:0000256" key="6">
    <source>
        <dbReference type="ARBA" id="ARBA00023163"/>
    </source>
</evidence>
<evidence type="ECO:0000256" key="4">
    <source>
        <dbReference type="ARBA" id="ARBA00023015"/>
    </source>
</evidence>
<organism evidence="10 11">
    <name type="scientific">Ladona fulva</name>
    <name type="common">Scarce chaser dragonfly</name>
    <name type="synonym">Libellula fulva</name>
    <dbReference type="NCBI Taxonomy" id="123851"/>
    <lineage>
        <taxon>Eukaryota</taxon>
        <taxon>Metazoa</taxon>
        <taxon>Ecdysozoa</taxon>
        <taxon>Arthropoda</taxon>
        <taxon>Hexapoda</taxon>
        <taxon>Insecta</taxon>
        <taxon>Pterygota</taxon>
        <taxon>Palaeoptera</taxon>
        <taxon>Odonata</taxon>
        <taxon>Epiprocta</taxon>
        <taxon>Anisoptera</taxon>
        <taxon>Libelluloidea</taxon>
        <taxon>Libellulidae</taxon>
        <taxon>Ladona</taxon>
    </lineage>
</organism>
<dbReference type="AlphaFoldDB" id="A0A8K0JUX0"/>
<sequence length="425" mass="46161">MTRIARFSHFLTYSARRITALNEQVATPSVVKRILRCKRENPGMFAWEIREALLSQRVVADPSSLPSVSSVNRILRHGVLGPIPTEVSANSRPAGAVLSPGEGSGMAPETGAAVAASAINYGASMPARGMPGDHGGGGGSETIPGDYVHGHYDSATLLPDAATPESGSRLPYHGDHDLKKHQEVHYSHGGEASNPSPLAYPTPHLPQHLPPHHSPPPPAPRLLYPHPFHFPHLQSSHYAGVRFPLNTLLSASPHPSPASWMPHHDIRSAAMFLLSQGRDRGEEEGAAKNVEGGRSSGEDEEEDEEEEEERRGKRRKDEEEEEEVEVVDEEESGERKEGEEEEVRGEGENSKKKNPYSIEELLKTDHRRRRRPELHYPMQGLGVQGCGCSYTATLSSTPSSAFCVPTFPPPQTSPTATASSSAIAQ</sequence>
<accession>A0A8K0JUX0</accession>
<keyword evidence="6" id="KW-0804">Transcription</keyword>
<name>A0A8K0JUX0_LADFU</name>
<keyword evidence="5" id="KW-0238">DNA-binding</keyword>
<feature type="region of interest" description="Disordered" evidence="8">
    <location>
        <begin position="185"/>
        <end position="220"/>
    </location>
</feature>
<feature type="compositionally biased region" description="Pro residues" evidence="8">
    <location>
        <begin position="198"/>
        <end position="220"/>
    </location>
</feature>
<keyword evidence="7" id="KW-0539">Nucleus</keyword>
<feature type="compositionally biased region" description="Acidic residues" evidence="8">
    <location>
        <begin position="298"/>
        <end position="308"/>
    </location>
</feature>
<evidence type="ECO:0000313" key="10">
    <source>
        <dbReference type="EMBL" id="KAG8222789.1"/>
    </source>
</evidence>
<evidence type="ECO:0000313" key="11">
    <source>
        <dbReference type="Proteomes" id="UP000792457"/>
    </source>
</evidence>
<feature type="compositionally biased region" description="Acidic residues" evidence="8">
    <location>
        <begin position="318"/>
        <end position="332"/>
    </location>
</feature>
<gene>
    <name evidence="10" type="ORF">J437_LFUL006777</name>
</gene>
<feature type="region of interest" description="Disordered" evidence="8">
    <location>
        <begin position="279"/>
        <end position="370"/>
    </location>
</feature>
<dbReference type="PANTHER" id="PTHR45636">
    <property type="entry name" value="PAIRED BOX PROTEIN PAX-6-RELATED-RELATED"/>
    <property type="match status" value="1"/>
</dbReference>
<dbReference type="Gene3D" id="1.10.10.10">
    <property type="entry name" value="Winged helix-like DNA-binding domain superfamily/Winged helix DNA-binding domain"/>
    <property type="match status" value="1"/>
</dbReference>
<dbReference type="GO" id="GO:0000978">
    <property type="term" value="F:RNA polymerase II cis-regulatory region sequence-specific DNA binding"/>
    <property type="evidence" value="ECO:0007669"/>
    <property type="project" value="TreeGrafter"/>
</dbReference>
<evidence type="ECO:0000256" key="1">
    <source>
        <dbReference type="ARBA" id="ARBA00004123"/>
    </source>
</evidence>
<evidence type="ECO:0000256" key="3">
    <source>
        <dbReference type="ARBA" id="ARBA00022724"/>
    </source>
</evidence>
<dbReference type="Proteomes" id="UP000792457">
    <property type="component" value="Unassembled WGS sequence"/>
</dbReference>
<feature type="compositionally biased region" description="Basic and acidic residues" evidence="8">
    <location>
        <begin position="333"/>
        <end position="351"/>
    </location>
</feature>
<keyword evidence="2" id="KW-0217">Developmental protein</keyword>
<dbReference type="InterPro" id="IPR043565">
    <property type="entry name" value="PAX_fam"/>
</dbReference>
<dbReference type="SMART" id="SM00351">
    <property type="entry name" value="PAX"/>
    <property type="match status" value="1"/>
</dbReference>
<dbReference type="GO" id="GO:0000981">
    <property type="term" value="F:DNA-binding transcription factor activity, RNA polymerase II-specific"/>
    <property type="evidence" value="ECO:0007669"/>
    <property type="project" value="TreeGrafter"/>
</dbReference>
<keyword evidence="4" id="KW-0805">Transcription regulation</keyword>
<dbReference type="InterPro" id="IPR036388">
    <property type="entry name" value="WH-like_DNA-bd_sf"/>
</dbReference>
<evidence type="ECO:0000256" key="7">
    <source>
        <dbReference type="ARBA" id="ARBA00023242"/>
    </source>
</evidence>
<proteinExistence type="predicted"/>
<protein>
    <recommendedName>
        <fullName evidence="9">Paired domain-containing protein</fullName>
    </recommendedName>
</protein>
<keyword evidence="3" id="KW-0563">Paired box</keyword>
<evidence type="ECO:0000256" key="5">
    <source>
        <dbReference type="ARBA" id="ARBA00023125"/>
    </source>
</evidence>
<comment type="caution">
    <text evidence="10">The sequence shown here is derived from an EMBL/GenBank/DDBJ whole genome shotgun (WGS) entry which is preliminary data.</text>
</comment>